<evidence type="ECO:0000313" key="3">
    <source>
        <dbReference type="Proteomes" id="UP001517367"/>
    </source>
</evidence>
<proteinExistence type="predicted"/>
<evidence type="ECO:0000256" key="1">
    <source>
        <dbReference type="SAM" id="Phobius"/>
    </source>
</evidence>
<dbReference type="EMBL" id="SRMP02000050">
    <property type="protein sequence ID" value="MFN0293546.1"/>
    <property type="molecule type" value="Genomic_DNA"/>
</dbReference>
<name>A0ABW9JPE3_9SPHI</name>
<feature type="transmembrane region" description="Helical" evidence="1">
    <location>
        <begin position="20"/>
        <end position="37"/>
    </location>
</feature>
<gene>
    <name evidence="2" type="ORF">E5L68_019360</name>
</gene>
<dbReference type="RefSeq" id="WP_246073549.1">
    <property type="nucleotide sequence ID" value="NZ_SRMP02000050.1"/>
</dbReference>
<feature type="transmembrane region" description="Helical" evidence="1">
    <location>
        <begin position="49"/>
        <end position="67"/>
    </location>
</feature>
<reference evidence="2 3" key="1">
    <citation type="submission" date="2024-12" db="EMBL/GenBank/DDBJ databases">
        <authorList>
            <person name="Hu S."/>
        </authorList>
    </citation>
    <scope>NUCLEOTIDE SEQUENCE [LARGE SCALE GENOMIC DNA]</scope>
    <source>
        <strain evidence="2 3">P-25</strain>
    </source>
</reference>
<keyword evidence="3" id="KW-1185">Reference proteome</keyword>
<dbReference type="Proteomes" id="UP001517367">
    <property type="component" value="Unassembled WGS sequence"/>
</dbReference>
<accession>A0ABW9JPE3</accession>
<feature type="transmembrane region" description="Helical" evidence="1">
    <location>
        <begin position="87"/>
        <end position="106"/>
    </location>
</feature>
<keyword evidence="1" id="KW-0812">Transmembrane</keyword>
<feature type="transmembrane region" description="Helical" evidence="1">
    <location>
        <begin position="205"/>
        <end position="225"/>
    </location>
</feature>
<sequence>MAKAGRLRKIADYINQVDAHHKLYVSVGIAVVFFIATKGKFTDPIHYMLVWLVYVLSTLVLSWTTILSSHPGEVKQEAHAQDSSRTVIFFFVIAVAFASLFAILLLLRNPSSKSEEEFAGKVLIPLACVVGSWWLLHTVFTLRYAHLYYCDMEHPDGMKHVKPEGLEFPNEEEPDYLDFAYFAFVIGTTFQVSDVQITSRKIRRLAWMHGLFSFAFNTFILAFAINVTSGLLSK</sequence>
<evidence type="ECO:0000313" key="2">
    <source>
        <dbReference type="EMBL" id="MFN0293546.1"/>
    </source>
</evidence>
<feature type="transmembrane region" description="Helical" evidence="1">
    <location>
        <begin position="118"/>
        <end position="136"/>
    </location>
</feature>
<keyword evidence="1" id="KW-0472">Membrane</keyword>
<organism evidence="2 3">
    <name type="scientific">Pedobacter helvus</name>
    <dbReference type="NCBI Taxonomy" id="2563444"/>
    <lineage>
        <taxon>Bacteria</taxon>
        <taxon>Pseudomonadati</taxon>
        <taxon>Bacteroidota</taxon>
        <taxon>Sphingobacteriia</taxon>
        <taxon>Sphingobacteriales</taxon>
        <taxon>Sphingobacteriaceae</taxon>
        <taxon>Pedobacter</taxon>
    </lineage>
</organism>
<dbReference type="InterPro" id="IPR009781">
    <property type="entry name" value="DUF1345"/>
</dbReference>
<comment type="caution">
    <text evidence="2">The sequence shown here is derived from an EMBL/GenBank/DDBJ whole genome shotgun (WGS) entry which is preliminary data.</text>
</comment>
<dbReference type="Pfam" id="PF07077">
    <property type="entry name" value="DUF1345"/>
    <property type="match status" value="1"/>
</dbReference>
<keyword evidence="1" id="KW-1133">Transmembrane helix</keyword>
<protein>
    <submittedName>
        <fullName evidence="2">DUF1345 domain-containing protein</fullName>
    </submittedName>
</protein>